<dbReference type="InterPro" id="IPR021308">
    <property type="entry name" value="GfcB"/>
</dbReference>
<keyword evidence="2" id="KW-1185">Reference proteome</keyword>
<sequence length="267" mass="28479">MTVPATHVPPLTVLAATAPMARLARAGGPSRIIRAALAGVGLAVLAGCSGGTGSSGGDSGAAVLASVGDVIADQTSGLFGSDDEAPPPTLTRAQINAINAALVTGSIDESPDAFFVALAINGPRVTYMTPTRQSLTFDGMALAATHGLGVDLAGYKSDREADPLVTRRPLRDWPARVTRIYRYHDALGGLFTRTFECALRWIGTEPVEIYELTYDLVHVEELCASPYRKMINRYWVDEETGFVWKSRQYVSPERGSVDLKVLTPFAP</sequence>
<dbReference type="AlphaFoldDB" id="A0A1H2ZDJ7"/>
<reference evidence="1 2" key="1">
    <citation type="submission" date="2016-10" db="EMBL/GenBank/DDBJ databases">
        <authorList>
            <person name="de Groot N.N."/>
        </authorList>
    </citation>
    <scope>NUCLEOTIDE SEQUENCE [LARGE SCALE GENOMIC DNA]</scope>
    <source>
        <strain evidence="1 2">DSM 17890</strain>
    </source>
</reference>
<protein>
    <submittedName>
        <fullName evidence="1">Group 4 capsule polysaccharide lipoprotein gfcB, YjbF</fullName>
    </submittedName>
</protein>
<keyword evidence="1" id="KW-0449">Lipoprotein</keyword>
<proteinExistence type="predicted"/>
<dbReference type="EMBL" id="FNMZ01000003">
    <property type="protein sequence ID" value="SDX15397.1"/>
    <property type="molecule type" value="Genomic_DNA"/>
</dbReference>
<name>A0A1H2ZDJ7_9RHOB</name>
<evidence type="ECO:0000313" key="1">
    <source>
        <dbReference type="EMBL" id="SDX15397.1"/>
    </source>
</evidence>
<accession>A0A1H2ZDJ7</accession>
<dbReference type="Gene3D" id="2.40.360.10">
    <property type="entry name" value="YmcC-like"/>
    <property type="match status" value="1"/>
</dbReference>
<dbReference type="Pfam" id="PF11102">
    <property type="entry name" value="YjbF"/>
    <property type="match status" value="1"/>
</dbReference>
<evidence type="ECO:0000313" key="2">
    <source>
        <dbReference type="Proteomes" id="UP000199118"/>
    </source>
</evidence>
<organism evidence="1 2">
    <name type="scientific">Albimonas donghaensis</name>
    <dbReference type="NCBI Taxonomy" id="356660"/>
    <lineage>
        <taxon>Bacteria</taxon>
        <taxon>Pseudomonadati</taxon>
        <taxon>Pseudomonadota</taxon>
        <taxon>Alphaproteobacteria</taxon>
        <taxon>Rhodobacterales</taxon>
        <taxon>Paracoccaceae</taxon>
        <taxon>Albimonas</taxon>
    </lineage>
</organism>
<gene>
    <name evidence="1" type="ORF">SAMN05444336_103461</name>
</gene>
<dbReference type="STRING" id="356660.SAMN05444336_103461"/>
<dbReference type="InterPro" id="IPR023373">
    <property type="entry name" value="YmcC_sf"/>
</dbReference>
<dbReference type="OrthoDB" id="6237231at2"/>
<dbReference type="RefSeq" id="WP_092681911.1">
    <property type="nucleotide sequence ID" value="NZ_FNMZ01000003.1"/>
</dbReference>
<dbReference type="Proteomes" id="UP000199118">
    <property type="component" value="Unassembled WGS sequence"/>
</dbReference>
<dbReference type="SUPFAM" id="SSF159270">
    <property type="entry name" value="YmcC-like"/>
    <property type="match status" value="1"/>
</dbReference>